<feature type="compositionally biased region" description="Basic and acidic residues" evidence="1">
    <location>
        <begin position="137"/>
        <end position="150"/>
    </location>
</feature>
<dbReference type="HOGENOM" id="CLU_905866_0_0_10"/>
<keyword evidence="4" id="KW-1185">Reference proteome</keyword>
<dbReference type="KEGG" id="srd:SD10_25705"/>
<sequence>MKKHTEKPPIDELFARKLGNTTLRPRSDGFARLQARMDQNKLEPRMVFWRNPAVHRYMAAAACLLLVCLFGWLYWPSTAPTEQGKNQLATNQPVESVREKSVKKRVNRQQDNRSPTVDKEEVLMPEDNPNQLAVVDNSDKTSSVKKDKTSRVAGRQNPVQLSQSLPAAPVLAQEKPVKKKTKVDVISPVFDATVAQAPTEQVAEAKPIAKPGPVAERVLVVTIAEPEALVAARQVAKASVEEKAAVAQNEKSAKETKASGLWQQVKRIKQGDVFARQDNNNGDESGLLGRAYTGLKHSLEKEKTTKQ</sequence>
<proteinExistence type="predicted"/>
<feature type="compositionally biased region" description="Basic and acidic residues" evidence="1">
    <location>
        <begin position="108"/>
        <end position="122"/>
    </location>
</feature>
<dbReference type="STRING" id="1379870.SD10_25705"/>
<feature type="region of interest" description="Disordered" evidence="1">
    <location>
        <begin position="81"/>
        <end position="157"/>
    </location>
</feature>
<reference evidence="3 4" key="1">
    <citation type="journal article" date="2014" name="Curr. Microbiol.">
        <title>Spirosoma radiotolerans sp. nov., a gamma-radiation-resistant bacterium isolated from gamma ray-irradiated soil.</title>
        <authorList>
            <person name="Lee J.J."/>
            <person name="Srinivasan S."/>
            <person name="Lim S."/>
            <person name="Joe M."/>
            <person name="Im S."/>
            <person name="Bae S.I."/>
            <person name="Park K.R."/>
            <person name="Han J.H."/>
            <person name="Park S.H."/>
            <person name="Joo B.M."/>
            <person name="Park S.J."/>
            <person name="Kim M.K."/>
        </authorList>
    </citation>
    <scope>NUCLEOTIDE SEQUENCE [LARGE SCALE GENOMIC DNA]</scope>
    <source>
        <strain evidence="3 4">DG5A</strain>
    </source>
</reference>
<protein>
    <submittedName>
        <fullName evidence="3">Uncharacterized protein</fullName>
    </submittedName>
</protein>
<evidence type="ECO:0000313" key="3">
    <source>
        <dbReference type="EMBL" id="AKD57788.1"/>
    </source>
</evidence>
<accession>A0A0E3ZZW5</accession>
<dbReference type="EMBL" id="CP010429">
    <property type="protein sequence ID" value="AKD57788.1"/>
    <property type="molecule type" value="Genomic_DNA"/>
</dbReference>
<evidence type="ECO:0000256" key="1">
    <source>
        <dbReference type="SAM" id="MobiDB-lite"/>
    </source>
</evidence>
<keyword evidence="2" id="KW-1133">Transmembrane helix</keyword>
<name>A0A0E3ZZW5_9BACT</name>
<dbReference type="PATRIC" id="fig|1379870.5.peg.5557"/>
<dbReference type="RefSeq" id="WP_046577967.1">
    <property type="nucleotide sequence ID" value="NZ_CP010429.1"/>
</dbReference>
<feature type="transmembrane region" description="Helical" evidence="2">
    <location>
        <begin position="54"/>
        <end position="75"/>
    </location>
</feature>
<organism evidence="3 4">
    <name type="scientific">Spirosoma radiotolerans</name>
    <dbReference type="NCBI Taxonomy" id="1379870"/>
    <lineage>
        <taxon>Bacteria</taxon>
        <taxon>Pseudomonadati</taxon>
        <taxon>Bacteroidota</taxon>
        <taxon>Cytophagia</taxon>
        <taxon>Cytophagales</taxon>
        <taxon>Cytophagaceae</taxon>
        <taxon>Spirosoma</taxon>
    </lineage>
</organism>
<dbReference type="Proteomes" id="UP000033054">
    <property type="component" value="Chromosome"/>
</dbReference>
<dbReference type="AlphaFoldDB" id="A0A0E3ZZW5"/>
<feature type="compositionally biased region" description="Polar residues" evidence="1">
    <location>
        <begin position="81"/>
        <end position="94"/>
    </location>
</feature>
<keyword evidence="2" id="KW-0472">Membrane</keyword>
<keyword evidence="2" id="KW-0812">Transmembrane</keyword>
<dbReference type="OrthoDB" id="948161at2"/>
<gene>
    <name evidence="3" type="ORF">SD10_25705</name>
</gene>
<evidence type="ECO:0000256" key="2">
    <source>
        <dbReference type="SAM" id="Phobius"/>
    </source>
</evidence>
<evidence type="ECO:0000313" key="4">
    <source>
        <dbReference type="Proteomes" id="UP000033054"/>
    </source>
</evidence>